<dbReference type="Gene3D" id="3.60.10.10">
    <property type="entry name" value="Endonuclease/exonuclease/phosphatase"/>
    <property type="match status" value="1"/>
</dbReference>
<evidence type="ECO:0000259" key="2">
    <source>
        <dbReference type="Pfam" id="PF18962"/>
    </source>
</evidence>
<evidence type="ECO:0000313" key="4">
    <source>
        <dbReference type="Proteomes" id="UP000599179"/>
    </source>
</evidence>
<dbReference type="Pfam" id="PF18962">
    <property type="entry name" value="Por_Secre_tail"/>
    <property type="match status" value="1"/>
</dbReference>
<dbReference type="Proteomes" id="UP000599179">
    <property type="component" value="Unassembled WGS sequence"/>
</dbReference>
<dbReference type="InterPro" id="IPR036691">
    <property type="entry name" value="Endo/exonu/phosph_ase_sf"/>
</dbReference>
<sequence length="419" mass="47344">MHKNLFKKIPFFLLLLVSSITYAQEDYRLMFYNLLNFPEAPPSNRTAILNDIVDDVQPDIFMVCELQNETAANLILNDVLNDNQDVTYAMPDFVPNTSSSFQELQQHIYFDESKFSLHFTDIIETQLRDINYYQLEVLNNEAEDALYLDIFVAHLKAAQGTTNEVIRSNMVDDFTTYLAGLPDDSHVIFAGDFNFYTANESAFLQLVMGQSSVLFSDPINAVGDWNNNATFANVHTQSTRTSNNNFDDFGAGGGMDDRFDFIMVSNNIMDSNNSIVYKEDSYVAYGNNGNCYNKNISDSSCSGTFSQATRNLLYLMSDHLPVVMEVTNTDASLSASTWNASTEIIEFPKGNLVSNQLHINLNPEFTNQNEISIFDNLGKRLFTASTHLSTQKIDVSHFSKGVYFIKISGFPKTYKFVKQ</sequence>
<gene>
    <name evidence="3" type="ORF">GCM10010832_19500</name>
</gene>
<protein>
    <recommendedName>
        <fullName evidence="2">Secretion system C-terminal sorting domain-containing protein</fullName>
    </recommendedName>
</protein>
<dbReference type="InterPro" id="IPR026444">
    <property type="entry name" value="Secre_tail"/>
</dbReference>
<evidence type="ECO:0000313" key="3">
    <source>
        <dbReference type="EMBL" id="GGE39340.1"/>
    </source>
</evidence>
<dbReference type="SUPFAM" id="SSF56219">
    <property type="entry name" value="DNase I-like"/>
    <property type="match status" value="1"/>
</dbReference>
<keyword evidence="1" id="KW-0732">Signal</keyword>
<proteinExistence type="predicted"/>
<evidence type="ECO:0000256" key="1">
    <source>
        <dbReference type="ARBA" id="ARBA00022729"/>
    </source>
</evidence>
<keyword evidence="4" id="KW-1185">Reference proteome</keyword>
<accession>A0ABQ1SGU0</accession>
<dbReference type="EMBL" id="BMGM01000008">
    <property type="protein sequence ID" value="GGE39340.1"/>
    <property type="molecule type" value="Genomic_DNA"/>
</dbReference>
<reference evidence="4" key="1">
    <citation type="journal article" date="2019" name="Int. J. Syst. Evol. Microbiol.">
        <title>The Global Catalogue of Microorganisms (GCM) 10K type strain sequencing project: providing services to taxonomists for standard genome sequencing and annotation.</title>
        <authorList>
            <consortium name="The Broad Institute Genomics Platform"/>
            <consortium name="The Broad Institute Genome Sequencing Center for Infectious Disease"/>
            <person name="Wu L."/>
            <person name="Ma J."/>
        </authorList>
    </citation>
    <scope>NUCLEOTIDE SEQUENCE [LARGE SCALE GENOMIC DNA]</scope>
    <source>
        <strain evidence="4">CGMCC 1.12931</strain>
    </source>
</reference>
<feature type="domain" description="Secretion system C-terminal sorting" evidence="2">
    <location>
        <begin position="353"/>
        <end position="409"/>
    </location>
</feature>
<comment type="caution">
    <text evidence="3">The sequence shown here is derived from an EMBL/GenBank/DDBJ whole genome shotgun (WGS) entry which is preliminary data.</text>
</comment>
<name>A0ABQ1SGU0_9FLAO</name>
<dbReference type="NCBIfam" id="TIGR04183">
    <property type="entry name" value="Por_Secre_tail"/>
    <property type="match status" value="1"/>
</dbReference>
<organism evidence="3 4">
    <name type="scientific">Psychroflexus planctonicus</name>
    <dbReference type="NCBI Taxonomy" id="1526575"/>
    <lineage>
        <taxon>Bacteria</taxon>
        <taxon>Pseudomonadati</taxon>
        <taxon>Bacteroidota</taxon>
        <taxon>Flavobacteriia</taxon>
        <taxon>Flavobacteriales</taxon>
        <taxon>Flavobacteriaceae</taxon>
        <taxon>Psychroflexus</taxon>
    </lineage>
</organism>